<feature type="domain" description="N-acetyltransferase" evidence="5">
    <location>
        <begin position="3"/>
        <end position="153"/>
    </location>
</feature>
<dbReference type="OrthoDB" id="529907at2"/>
<dbReference type="InterPro" id="IPR006464">
    <property type="entry name" value="AcTrfase_RimI/Ard1"/>
</dbReference>
<keyword evidence="4" id="KW-0012">Acyltransferase</keyword>
<dbReference type="NCBIfam" id="TIGR01575">
    <property type="entry name" value="rimI"/>
    <property type="match status" value="1"/>
</dbReference>
<dbReference type="InterPro" id="IPR016181">
    <property type="entry name" value="Acyl_CoA_acyltransferase"/>
</dbReference>
<gene>
    <name evidence="6" type="ORF">SAMN05216219_2732</name>
</gene>
<keyword evidence="2" id="KW-0963">Cytoplasm</keyword>
<name>A0A1I5D535_9MICO</name>
<evidence type="ECO:0000313" key="6">
    <source>
        <dbReference type="EMBL" id="SFN94273.1"/>
    </source>
</evidence>
<dbReference type="EMBL" id="FOVM01000008">
    <property type="protein sequence ID" value="SFN94273.1"/>
    <property type="molecule type" value="Genomic_DNA"/>
</dbReference>
<evidence type="ECO:0000256" key="2">
    <source>
        <dbReference type="ARBA" id="ARBA00022490"/>
    </source>
</evidence>
<dbReference type="CDD" id="cd04301">
    <property type="entry name" value="NAT_SF"/>
    <property type="match status" value="1"/>
</dbReference>
<dbReference type="PANTHER" id="PTHR43420:SF44">
    <property type="entry name" value="ACETYLTRANSFERASE YPEA"/>
    <property type="match status" value="1"/>
</dbReference>
<evidence type="ECO:0000256" key="1">
    <source>
        <dbReference type="ARBA" id="ARBA00005395"/>
    </source>
</evidence>
<evidence type="ECO:0000256" key="3">
    <source>
        <dbReference type="ARBA" id="ARBA00022679"/>
    </source>
</evidence>
<keyword evidence="3 6" id="KW-0808">Transferase</keyword>
<dbReference type="Proteomes" id="UP000198867">
    <property type="component" value="Unassembled WGS sequence"/>
</dbReference>
<dbReference type="InterPro" id="IPR050680">
    <property type="entry name" value="YpeA/RimI_acetyltransf"/>
</dbReference>
<evidence type="ECO:0000256" key="4">
    <source>
        <dbReference type="ARBA" id="ARBA00023315"/>
    </source>
</evidence>
<dbReference type="Pfam" id="PF00583">
    <property type="entry name" value="Acetyltransf_1"/>
    <property type="match status" value="1"/>
</dbReference>
<keyword evidence="7" id="KW-1185">Reference proteome</keyword>
<proteinExistence type="inferred from homology"/>
<protein>
    <submittedName>
        <fullName evidence="6">N6-L-threonylcarbamoyladenine synthase/ribosomal-protein-alanine N-acetyltransferase</fullName>
    </submittedName>
</protein>
<reference evidence="7" key="1">
    <citation type="submission" date="2016-10" db="EMBL/GenBank/DDBJ databases">
        <authorList>
            <person name="Varghese N."/>
            <person name="Submissions S."/>
        </authorList>
    </citation>
    <scope>NUCLEOTIDE SEQUENCE [LARGE SCALE GENOMIC DNA]</scope>
    <source>
        <strain evidence="7">CGMCC 1.11101</strain>
    </source>
</reference>
<comment type="similarity">
    <text evidence="1">Belongs to the acetyltransferase family. RimI subfamily.</text>
</comment>
<dbReference type="RefSeq" id="WP_090712382.1">
    <property type="nucleotide sequence ID" value="NZ_FOVM01000008.1"/>
</dbReference>
<dbReference type="STRING" id="995034.SAMN05216219_2732"/>
<dbReference type="PROSITE" id="PS51186">
    <property type="entry name" value="GNAT"/>
    <property type="match status" value="1"/>
</dbReference>
<organism evidence="6 7">
    <name type="scientific">Mycetocola miduiensis</name>
    <dbReference type="NCBI Taxonomy" id="995034"/>
    <lineage>
        <taxon>Bacteria</taxon>
        <taxon>Bacillati</taxon>
        <taxon>Actinomycetota</taxon>
        <taxon>Actinomycetes</taxon>
        <taxon>Micrococcales</taxon>
        <taxon>Microbacteriaceae</taxon>
        <taxon>Mycetocola</taxon>
    </lineage>
</organism>
<dbReference type="AlphaFoldDB" id="A0A1I5D535"/>
<sequence>MTWQLRKASAADLHHIMQIEQSVFVTDAWSESVMRAELESGNTVYVVATALGAPDVVQGYAGLMVPPGATEADVQTIAVAPDVRRMGLGRALMHALLKAARSAGVRDVFLEVRADNAGAQALYESLGFVGIGVRPGYYQPDDVDALVMKLELPRQSTAVGAS</sequence>
<evidence type="ECO:0000313" key="7">
    <source>
        <dbReference type="Proteomes" id="UP000198867"/>
    </source>
</evidence>
<evidence type="ECO:0000259" key="5">
    <source>
        <dbReference type="PROSITE" id="PS51186"/>
    </source>
</evidence>
<dbReference type="SUPFAM" id="SSF55729">
    <property type="entry name" value="Acyl-CoA N-acyltransferases (Nat)"/>
    <property type="match status" value="1"/>
</dbReference>
<accession>A0A1I5D535</accession>
<dbReference type="Gene3D" id="3.40.630.30">
    <property type="match status" value="1"/>
</dbReference>
<dbReference type="PANTHER" id="PTHR43420">
    <property type="entry name" value="ACETYLTRANSFERASE"/>
    <property type="match status" value="1"/>
</dbReference>
<dbReference type="GO" id="GO:0008080">
    <property type="term" value="F:N-acetyltransferase activity"/>
    <property type="evidence" value="ECO:0007669"/>
    <property type="project" value="InterPro"/>
</dbReference>
<dbReference type="InterPro" id="IPR000182">
    <property type="entry name" value="GNAT_dom"/>
</dbReference>